<reference evidence="6" key="2">
    <citation type="submission" date="2024-06" db="UniProtKB">
        <authorList>
            <consortium name="EnsemblMetazoa"/>
        </authorList>
    </citation>
    <scope>IDENTIFICATION</scope>
</reference>
<dbReference type="InterPro" id="IPR001849">
    <property type="entry name" value="PH_domain"/>
</dbReference>
<dbReference type="Gene3D" id="2.30.29.30">
    <property type="entry name" value="Pleckstrin-homology domain (PH domain)/Phosphotyrosine-binding domain (PTB)"/>
    <property type="match status" value="1"/>
</dbReference>
<dbReference type="GO" id="GO:0005829">
    <property type="term" value="C:cytosol"/>
    <property type="evidence" value="ECO:0007669"/>
    <property type="project" value="TreeGrafter"/>
</dbReference>
<evidence type="ECO:0000256" key="2">
    <source>
        <dbReference type="ARBA" id="ARBA00023055"/>
    </source>
</evidence>
<dbReference type="GO" id="GO:0032934">
    <property type="term" value="F:sterol binding"/>
    <property type="evidence" value="ECO:0007669"/>
    <property type="project" value="TreeGrafter"/>
</dbReference>
<evidence type="ECO:0000256" key="4">
    <source>
        <dbReference type="SAM" id="MobiDB-lite"/>
    </source>
</evidence>
<evidence type="ECO:0000256" key="3">
    <source>
        <dbReference type="ARBA" id="ARBA00023121"/>
    </source>
</evidence>
<feature type="domain" description="PH" evidence="5">
    <location>
        <begin position="43"/>
        <end position="140"/>
    </location>
</feature>
<dbReference type="AlphaFoldDB" id="A0AAN0JFS5"/>
<dbReference type="PANTHER" id="PTHR10972">
    <property type="entry name" value="OXYSTEROL-BINDING PROTEIN-RELATED"/>
    <property type="match status" value="1"/>
</dbReference>
<evidence type="ECO:0000256" key="1">
    <source>
        <dbReference type="ARBA" id="ARBA00022448"/>
    </source>
</evidence>
<evidence type="ECO:0000259" key="5">
    <source>
        <dbReference type="PROSITE" id="PS50003"/>
    </source>
</evidence>
<dbReference type="GO" id="GO:0016020">
    <property type="term" value="C:membrane"/>
    <property type="evidence" value="ECO:0007669"/>
    <property type="project" value="TreeGrafter"/>
</dbReference>
<feature type="compositionally biased region" description="Polar residues" evidence="4">
    <location>
        <begin position="376"/>
        <end position="393"/>
    </location>
</feature>
<organism evidence="6 7">
    <name type="scientific">Amphimedon queenslandica</name>
    <name type="common">Sponge</name>
    <dbReference type="NCBI Taxonomy" id="400682"/>
    <lineage>
        <taxon>Eukaryota</taxon>
        <taxon>Metazoa</taxon>
        <taxon>Porifera</taxon>
        <taxon>Demospongiae</taxon>
        <taxon>Heteroscleromorpha</taxon>
        <taxon>Haplosclerida</taxon>
        <taxon>Niphatidae</taxon>
        <taxon>Amphimedon</taxon>
    </lineage>
</organism>
<dbReference type="SUPFAM" id="SSF50729">
    <property type="entry name" value="PH domain-like"/>
    <property type="match status" value="1"/>
</dbReference>
<dbReference type="InterPro" id="IPR000648">
    <property type="entry name" value="Oxysterol-bd"/>
</dbReference>
<feature type="region of interest" description="Disordered" evidence="4">
    <location>
        <begin position="155"/>
        <end position="230"/>
    </location>
</feature>
<accession>A0AAN0JFS5</accession>
<feature type="region of interest" description="Disordered" evidence="4">
    <location>
        <begin position="308"/>
        <end position="403"/>
    </location>
</feature>
<dbReference type="PANTHER" id="PTHR10972:SF141">
    <property type="entry name" value="OXYSTEROL-BINDING PROTEIN"/>
    <property type="match status" value="1"/>
</dbReference>
<keyword evidence="1" id="KW-0813">Transport</keyword>
<dbReference type="EnsemblMetazoa" id="XM_020000083.1">
    <property type="protein sequence ID" value="XP_019855642.1"/>
    <property type="gene ID" value="LOC100638434"/>
</dbReference>
<protein>
    <recommendedName>
        <fullName evidence="5">PH domain-containing protein</fullName>
    </recommendedName>
</protein>
<dbReference type="GO" id="GO:0006869">
    <property type="term" value="P:lipid transport"/>
    <property type="evidence" value="ECO:0007669"/>
    <property type="project" value="UniProtKB-KW"/>
</dbReference>
<keyword evidence="2" id="KW-0445">Lipid transport</keyword>
<feature type="compositionally biased region" description="Basic residues" evidence="4">
    <location>
        <begin position="333"/>
        <end position="344"/>
    </location>
</feature>
<proteinExistence type="predicted"/>
<gene>
    <name evidence="6" type="primary">100638434</name>
</gene>
<dbReference type="SMART" id="SM00233">
    <property type="entry name" value="PH"/>
    <property type="match status" value="1"/>
</dbReference>
<reference evidence="7" key="1">
    <citation type="journal article" date="2010" name="Nature">
        <title>The Amphimedon queenslandica genome and the evolution of animal complexity.</title>
        <authorList>
            <person name="Srivastava M."/>
            <person name="Simakov O."/>
            <person name="Chapman J."/>
            <person name="Fahey B."/>
            <person name="Gauthier M.E."/>
            <person name="Mitros T."/>
            <person name="Richards G.S."/>
            <person name="Conaco C."/>
            <person name="Dacre M."/>
            <person name="Hellsten U."/>
            <person name="Larroux C."/>
            <person name="Putnam N.H."/>
            <person name="Stanke M."/>
            <person name="Adamska M."/>
            <person name="Darling A."/>
            <person name="Degnan S.M."/>
            <person name="Oakley T.H."/>
            <person name="Plachetzki D.C."/>
            <person name="Zhai Y."/>
            <person name="Adamski M."/>
            <person name="Calcino A."/>
            <person name="Cummins S.F."/>
            <person name="Goodstein D.M."/>
            <person name="Harris C."/>
            <person name="Jackson D.J."/>
            <person name="Leys S.P."/>
            <person name="Shu S."/>
            <person name="Woodcroft B.J."/>
            <person name="Vervoort M."/>
            <person name="Kosik K.S."/>
            <person name="Manning G."/>
            <person name="Degnan B.M."/>
            <person name="Rokhsar D.S."/>
        </authorList>
    </citation>
    <scope>NUCLEOTIDE SEQUENCE [LARGE SCALE GENOMIC DNA]</scope>
</reference>
<dbReference type="InterPro" id="IPR011993">
    <property type="entry name" value="PH-like_dom_sf"/>
</dbReference>
<feature type="compositionally biased region" description="Low complexity" evidence="4">
    <location>
        <begin position="155"/>
        <end position="177"/>
    </location>
</feature>
<name>A0AAN0JFS5_AMPQE</name>
<evidence type="ECO:0000313" key="6">
    <source>
        <dbReference type="EnsemblMetazoa" id="XP_019855642.1"/>
    </source>
</evidence>
<dbReference type="CDD" id="cd13291">
    <property type="entry name" value="PH_ORP10_ORP11"/>
    <property type="match status" value="1"/>
</dbReference>
<keyword evidence="3" id="KW-0446">Lipid-binding</keyword>
<keyword evidence="7" id="KW-1185">Reference proteome</keyword>
<feature type="compositionally biased region" description="Acidic residues" evidence="4">
    <location>
        <begin position="361"/>
        <end position="372"/>
    </location>
</feature>
<dbReference type="Proteomes" id="UP000007879">
    <property type="component" value="Unassembled WGS sequence"/>
</dbReference>
<dbReference type="PROSITE" id="PS50003">
    <property type="entry name" value="PH_DOMAIN"/>
    <property type="match status" value="1"/>
</dbReference>
<dbReference type="Pfam" id="PF00169">
    <property type="entry name" value="PH"/>
    <property type="match status" value="1"/>
</dbReference>
<feature type="compositionally biased region" description="Polar residues" evidence="4">
    <location>
        <begin position="178"/>
        <end position="203"/>
    </location>
</feature>
<sequence length="403" mass="43825">MAMADNEMSGLTQEEKEVLYKVMERAKVSLEEFDRATVGKVANKPLEGQLYKWTNPIKGWQPRWFYVDHDQGVLHYCTSEEKRKLPPRASLHLWGAVVSPSDEDAQSFTVQAANSDTYRLRAADARDRQSWVSRLRQEVEHANGLAAGPKEMIQSSAASTGNSLNSSSSNQTPLQSPVAGTNAMSPATGGTPTRKNTKKTQLSAPLHLSITKLGNKRRGGNKKGGGVGGGASFQEQVDAFPGGDAMLDSLTRLQSLQESLQQQLEKTEGTGLVPHDKNLLLLKSTSVAAVQSVQDCLAMMNVNLGRHSGGTSPAHHTLSQPILPSPTAVSSSNKKKSSRSKHRPVSMMDPRSMSNSSRQDDIDDMWGDDEDEGLSRSLSVSEVQSQRRNQQQHAGKVLSKEAP</sequence>
<dbReference type="EnsemblMetazoa" id="XM_020000084.1">
    <property type="protein sequence ID" value="XP_019855643.1"/>
    <property type="gene ID" value="LOC100638434"/>
</dbReference>
<evidence type="ECO:0000313" key="7">
    <source>
        <dbReference type="Proteomes" id="UP000007879"/>
    </source>
</evidence>